<dbReference type="PANTHER" id="PTHR35563">
    <property type="entry name" value="BARREL METAL-DEPENDENT HYDROLASE, PUTATIVE (AFU_ORTHOLOGUE AFUA_1G16240)-RELATED"/>
    <property type="match status" value="1"/>
</dbReference>
<reference evidence="2 3" key="1">
    <citation type="journal article" date="2024" name="Commun. Biol.">
        <title>Comparative genomic analysis of thermophilic fungi reveals convergent evolutionary adaptations and gene losses.</title>
        <authorList>
            <person name="Steindorff A.S."/>
            <person name="Aguilar-Pontes M.V."/>
            <person name="Robinson A.J."/>
            <person name="Andreopoulos B."/>
            <person name="LaButti K."/>
            <person name="Kuo A."/>
            <person name="Mondo S."/>
            <person name="Riley R."/>
            <person name="Otillar R."/>
            <person name="Haridas S."/>
            <person name="Lipzen A."/>
            <person name="Grimwood J."/>
            <person name="Schmutz J."/>
            <person name="Clum A."/>
            <person name="Reid I.D."/>
            <person name="Moisan M.C."/>
            <person name="Butler G."/>
            <person name="Nguyen T.T.M."/>
            <person name="Dewar K."/>
            <person name="Conant G."/>
            <person name="Drula E."/>
            <person name="Henrissat B."/>
            <person name="Hansel C."/>
            <person name="Singer S."/>
            <person name="Hutchinson M.I."/>
            <person name="de Vries R.P."/>
            <person name="Natvig D.O."/>
            <person name="Powell A.J."/>
            <person name="Tsang A."/>
            <person name="Grigoriev I.V."/>
        </authorList>
    </citation>
    <scope>NUCLEOTIDE SEQUENCE [LARGE SCALE GENOMIC DNA]</scope>
    <source>
        <strain evidence="2 3">ATCC 24622</strain>
    </source>
</reference>
<dbReference type="InterPro" id="IPR052358">
    <property type="entry name" value="Aro_Compnd_Degr_Hydrolases"/>
</dbReference>
<comment type="caution">
    <text evidence="2">The sequence shown here is derived from an EMBL/GenBank/DDBJ whole genome shotgun (WGS) entry which is preliminary data.</text>
</comment>
<organism evidence="2 3">
    <name type="scientific">Phialemonium thermophilum</name>
    <dbReference type="NCBI Taxonomy" id="223376"/>
    <lineage>
        <taxon>Eukaryota</taxon>
        <taxon>Fungi</taxon>
        <taxon>Dikarya</taxon>
        <taxon>Ascomycota</taxon>
        <taxon>Pezizomycotina</taxon>
        <taxon>Sordariomycetes</taxon>
        <taxon>Sordariomycetidae</taxon>
        <taxon>Cephalothecales</taxon>
        <taxon>Cephalothecaceae</taxon>
        <taxon>Phialemonium</taxon>
    </lineage>
</organism>
<evidence type="ECO:0000313" key="3">
    <source>
        <dbReference type="Proteomes" id="UP001586593"/>
    </source>
</evidence>
<protein>
    <recommendedName>
        <fullName evidence="1">Amidohydrolase-related domain-containing protein</fullName>
    </recommendedName>
</protein>
<feature type="domain" description="Amidohydrolase-related" evidence="1">
    <location>
        <begin position="26"/>
        <end position="162"/>
    </location>
</feature>
<evidence type="ECO:0000259" key="1">
    <source>
        <dbReference type="Pfam" id="PF04909"/>
    </source>
</evidence>
<dbReference type="Gene3D" id="3.20.20.140">
    <property type="entry name" value="Metal-dependent hydrolases"/>
    <property type="match status" value="1"/>
</dbReference>
<dbReference type="EMBL" id="JAZHXJ010000572">
    <property type="protein sequence ID" value="KAL1857003.1"/>
    <property type="molecule type" value="Genomic_DNA"/>
</dbReference>
<proteinExistence type="predicted"/>
<gene>
    <name evidence="2" type="ORF">VTK73DRAFT_8151</name>
</gene>
<evidence type="ECO:0000313" key="2">
    <source>
        <dbReference type="EMBL" id="KAL1857003.1"/>
    </source>
</evidence>
<dbReference type="SUPFAM" id="SSF51556">
    <property type="entry name" value="Metallo-dependent hydrolases"/>
    <property type="match status" value="1"/>
</dbReference>
<sequence>MAFTTTKPQNWARLRPLVENEIVATGVRLVTDHFALLQVPELGQELDLTQPGLEHIVALMRAGALWVKLSAPYRQTRLPPSGGFADLKPLVRLLVDANPRRVIWGSDWPHTPKMRIRTPEEALQEVPFLEVDDGAWIRALRSWLSDEEWDYLMVKNPRELYSLEA</sequence>
<dbReference type="Pfam" id="PF04909">
    <property type="entry name" value="Amidohydro_2"/>
    <property type="match status" value="1"/>
</dbReference>
<name>A0ABR3WAA2_9PEZI</name>
<dbReference type="InterPro" id="IPR006680">
    <property type="entry name" value="Amidohydro-rel"/>
</dbReference>
<accession>A0ABR3WAA2</accession>
<dbReference type="Proteomes" id="UP001586593">
    <property type="component" value="Unassembled WGS sequence"/>
</dbReference>
<keyword evidence="3" id="KW-1185">Reference proteome</keyword>
<dbReference type="PANTHER" id="PTHR35563:SF2">
    <property type="entry name" value="BARREL METAL-DEPENDENT HYDROLASE, PUTATIVE (AFU_ORTHOLOGUE AFUA_1G16240)-RELATED"/>
    <property type="match status" value="1"/>
</dbReference>
<dbReference type="InterPro" id="IPR032466">
    <property type="entry name" value="Metal_Hydrolase"/>
</dbReference>